<keyword evidence="2" id="KW-0378">Hydrolase</keyword>
<keyword evidence="7" id="KW-1185">Reference proteome</keyword>
<comment type="caution">
    <text evidence="6">The sequence shown here is derived from an EMBL/GenBank/DDBJ whole genome shotgun (WGS) entry which is preliminary data.</text>
</comment>
<dbReference type="InterPro" id="IPR017853">
    <property type="entry name" value="GH"/>
</dbReference>
<dbReference type="InterPro" id="IPR011837">
    <property type="entry name" value="Glycogen_debranch_GlgX"/>
</dbReference>
<evidence type="ECO:0000259" key="5">
    <source>
        <dbReference type="SMART" id="SM00642"/>
    </source>
</evidence>
<protein>
    <submittedName>
        <fullName evidence="6">Glycogen debranching protein GlgX</fullName>
    </submittedName>
</protein>
<dbReference type="Pfam" id="PF02922">
    <property type="entry name" value="CBM_48"/>
    <property type="match status" value="1"/>
</dbReference>
<dbReference type="EMBL" id="JAHEPS010000001">
    <property type="protein sequence ID" value="MBT1443269.1"/>
    <property type="molecule type" value="Genomic_DNA"/>
</dbReference>
<dbReference type="Pfam" id="PF00128">
    <property type="entry name" value="Alpha-amylase"/>
    <property type="match status" value="1"/>
</dbReference>
<dbReference type="CDD" id="cd02856">
    <property type="entry name" value="E_set_GDE_Isoamylase_N"/>
    <property type="match status" value="1"/>
</dbReference>
<evidence type="ECO:0000313" key="6">
    <source>
        <dbReference type="EMBL" id="MBT1443269.1"/>
    </source>
</evidence>
<evidence type="ECO:0000256" key="2">
    <source>
        <dbReference type="ARBA" id="ARBA00022801"/>
    </source>
</evidence>
<keyword evidence="3" id="KW-0326">Glycosidase</keyword>
<dbReference type="Proteomes" id="UP001195903">
    <property type="component" value="Unassembled WGS sequence"/>
</dbReference>
<evidence type="ECO:0000313" key="7">
    <source>
        <dbReference type="Proteomes" id="UP001195903"/>
    </source>
</evidence>
<feature type="compositionally biased region" description="Polar residues" evidence="4">
    <location>
        <begin position="751"/>
        <end position="763"/>
    </location>
</feature>
<evidence type="ECO:0000256" key="4">
    <source>
        <dbReference type="SAM" id="MobiDB-lite"/>
    </source>
</evidence>
<dbReference type="PANTHER" id="PTHR43002">
    <property type="entry name" value="GLYCOGEN DEBRANCHING ENZYME"/>
    <property type="match status" value="1"/>
</dbReference>
<sequence>MNFHAGQPGVWLTDKGADFCVFSGDSQAVFLCLIDEAGKEFCYPMKRRGDLWSLRVDGVRHGQCYGYRVHGEHQAFGRLKDPSRLLLDPYARAIVGMPAKAQTEVPALKSRLVDIAALPPFVHPRPRVPMEHSVLYELHVKGFSMGFPGIRDEHRGKFLAFTEPKVLDYLANLGITAVELMPCQQFFHEPFLTDKGLTNYWGYNSIGFFAPHSDYGDIGDFRAMVDDLHSRGIEVILDVVYNHTAEGGAEGPVYSFKALDNAAYYRLTPSGGYINDTGCGNTLNLNHPRVLELVLDSLRYWSEVGGVDGFRFDLAACLGRTATGFDVMSGFFAAIGQDPQLKRLKLIAEPWDVGPGGYRLGEFPMAFSEWNDKYRDAIRRLWRGDETMLGEFARRFHGSADLFEASLRGPWASLNFITSHDGFTLRDLLSYTERHNEANLEDNRDGHRENLSQNQGVEGDAPELEPLRQHKARAMLMTLLFSFGVPMLRAGDELWQTQKGNNNAYCQDNPLAWIDWENADHGFAEFVRELIAIRRRLPLLGAEHYIHSTSVEDGRKGRFLAWFNERGEPMQDADWQGAAKAELKAGIARAFGPRHEQTPLAQAIGDAFGAEPNFFDTSPDACRANSAALECLSKQEVAAEEQAFAVEPIRGTTALIAAFGEHHPLRGEQLLLFVINPASEGRIVRLPAFNLWSKLEVLCSNAADFMSSSDNHPDGSGLLRGRMVQSGSCVYLPAFGAALLHSLPLAPDGQFSESAPLSPSAPQTLCGGNL</sequence>
<evidence type="ECO:0000256" key="1">
    <source>
        <dbReference type="ARBA" id="ARBA00008061"/>
    </source>
</evidence>
<dbReference type="SUPFAM" id="SSF51445">
    <property type="entry name" value="(Trans)glycosidases"/>
    <property type="match status" value="1"/>
</dbReference>
<proteinExistence type="inferred from homology"/>
<name>A0ABS5V105_9GAMM</name>
<comment type="similarity">
    <text evidence="1">Belongs to the glycosyl hydrolase 13 family.</text>
</comment>
<dbReference type="SMART" id="SM00642">
    <property type="entry name" value="Aamy"/>
    <property type="match status" value="1"/>
</dbReference>
<dbReference type="Gene3D" id="2.60.40.10">
    <property type="entry name" value="Immunoglobulins"/>
    <property type="match status" value="1"/>
</dbReference>
<feature type="region of interest" description="Disordered" evidence="4">
    <location>
        <begin position="437"/>
        <end position="464"/>
    </location>
</feature>
<dbReference type="InterPro" id="IPR013783">
    <property type="entry name" value="Ig-like_fold"/>
</dbReference>
<gene>
    <name evidence="6" type="primary">glgX</name>
    <name evidence="6" type="ORF">KJI95_01835</name>
</gene>
<dbReference type="InterPro" id="IPR004193">
    <property type="entry name" value="Glyco_hydro_13_N"/>
</dbReference>
<evidence type="ECO:0000256" key="3">
    <source>
        <dbReference type="ARBA" id="ARBA00023295"/>
    </source>
</evidence>
<dbReference type="RefSeq" id="WP_214505462.1">
    <property type="nucleotide sequence ID" value="NZ_JAHEPS010000001.1"/>
</dbReference>
<dbReference type="InterPro" id="IPR014756">
    <property type="entry name" value="Ig_E-set"/>
</dbReference>
<dbReference type="CDD" id="cd11326">
    <property type="entry name" value="AmyAc_Glg_debranch"/>
    <property type="match status" value="1"/>
</dbReference>
<dbReference type="InterPro" id="IPR006047">
    <property type="entry name" value="GH13_cat_dom"/>
</dbReference>
<feature type="region of interest" description="Disordered" evidence="4">
    <location>
        <begin position="751"/>
        <end position="770"/>
    </location>
</feature>
<dbReference type="SUPFAM" id="SSF81296">
    <property type="entry name" value="E set domains"/>
    <property type="match status" value="1"/>
</dbReference>
<feature type="domain" description="Glycosyl hydrolase family 13 catalytic" evidence="5">
    <location>
        <begin position="137"/>
        <end position="534"/>
    </location>
</feature>
<dbReference type="InterPro" id="IPR044505">
    <property type="entry name" value="GlgX_Isoamylase_N_E_set"/>
</dbReference>
<reference evidence="6 7" key="1">
    <citation type="submission" date="2021-05" db="EMBL/GenBank/DDBJ databases">
        <title>Shewanella sp. JM162201.</title>
        <authorList>
            <person name="Xu S."/>
            <person name="Li A."/>
        </authorList>
    </citation>
    <scope>NUCLEOTIDE SEQUENCE [LARGE SCALE GENOMIC DNA]</scope>
    <source>
        <strain evidence="6 7">JM162201</strain>
    </source>
</reference>
<accession>A0ABS5V105</accession>
<feature type="compositionally biased region" description="Basic and acidic residues" evidence="4">
    <location>
        <begin position="437"/>
        <end position="450"/>
    </location>
</feature>
<organism evidence="6 7">
    <name type="scientific">Shewanella jiangmenensis</name>
    <dbReference type="NCBI Taxonomy" id="2837387"/>
    <lineage>
        <taxon>Bacteria</taxon>
        <taxon>Pseudomonadati</taxon>
        <taxon>Pseudomonadota</taxon>
        <taxon>Gammaproteobacteria</taxon>
        <taxon>Alteromonadales</taxon>
        <taxon>Shewanellaceae</taxon>
        <taxon>Shewanella</taxon>
    </lineage>
</organism>
<dbReference type="Gene3D" id="3.20.20.80">
    <property type="entry name" value="Glycosidases"/>
    <property type="match status" value="1"/>
</dbReference>
<dbReference type="NCBIfam" id="TIGR02100">
    <property type="entry name" value="glgX_debranch"/>
    <property type="match status" value="1"/>
</dbReference>